<evidence type="ECO:0000256" key="5">
    <source>
        <dbReference type="ARBA" id="ARBA00023212"/>
    </source>
</evidence>
<feature type="compositionally biased region" description="Polar residues" evidence="7">
    <location>
        <begin position="2006"/>
        <end position="2022"/>
    </location>
</feature>
<feature type="compositionally biased region" description="Basic and acidic residues" evidence="7">
    <location>
        <begin position="863"/>
        <end position="884"/>
    </location>
</feature>
<feature type="domain" description="Pericentrin/AKAP-450 centrosomal targeting" evidence="8">
    <location>
        <begin position="2674"/>
        <end position="2755"/>
    </location>
</feature>
<feature type="compositionally biased region" description="Basic residues" evidence="7">
    <location>
        <begin position="11"/>
        <end position="24"/>
    </location>
</feature>
<evidence type="ECO:0000259" key="8">
    <source>
        <dbReference type="Pfam" id="PF10495"/>
    </source>
</evidence>
<dbReference type="Pfam" id="PF10495">
    <property type="entry name" value="PACT_coil_coil"/>
    <property type="match status" value="1"/>
</dbReference>
<feature type="region of interest" description="Disordered" evidence="7">
    <location>
        <begin position="775"/>
        <end position="794"/>
    </location>
</feature>
<feature type="coiled-coil region" evidence="6">
    <location>
        <begin position="251"/>
        <end position="285"/>
    </location>
</feature>
<keyword evidence="4 6" id="KW-0175">Coiled coil</keyword>
<dbReference type="GO" id="GO:0005737">
    <property type="term" value="C:cytoplasm"/>
    <property type="evidence" value="ECO:0007669"/>
    <property type="project" value="UniProtKB-ARBA"/>
</dbReference>
<dbReference type="OMA" id="HYVAIQL"/>
<feature type="compositionally biased region" description="Acidic residues" evidence="7">
    <location>
        <begin position="920"/>
        <end position="931"/>
    </location>
</feature>
<feature type="compositionally biased region" description="Polar residues" evidence="7">
    <location>
        <begin position="1388"/>
        <end position="1397"/>
    </location>
</feature>
<dbReference type="InterPro" id="IPR019528">
    <property type="entry name" value="PACT_domain"/>
</dbReference>
<feature type="coiled-coil region" evidence="6">
    <location>
        <begin position="944"/>
        <end position="979"/>
    </location>
</feature>
<feature type="region of interest" description="Disordered" evidence="7">
    <location>
        <begin position="1456"/>
        <end position="1479"/>
    </location>
</feature>
<feature type="compositionally biased region" description="Basic and acidic residues" evidence="7">
    <location>
        <begin position="775"/>
        <end position="789"/>
    </location>
</feature>
<sequence>FSGVNYSESQKRKRKTGKKRSRKRGVGEGVVKWLEKGALDNYTRAAHLLNHTCNLEEVDPVQQETRGGRVQVMEEELAAKTLVVEELSRELEEFRAAFGTEGVQQLQDFEAALKQRDGIITQLTANLQQSRKEKDEVMREFLEMTEQSQKLHIQFQQLQAGETLRNTSHSSTAQDLLQAKQQLVQYQQQLEEMDGQVRGHHEMSEEQLLQISQLQHRFKEAEMETFAQKLNEKELLIVEQERVMSEYDSSLHLLKDELTASEKCLNDLNQQITAKAQELESCKSEGELSASRQKERMSSSEIQQLMGTVEDLQKRCHQGSLSECDTLQRMEEDSARRLDHLRTELDEMYGEQIVQMKQELHLQHSAALERVTAQHRKELELLKAQQSVTRPSPEVVIELKGKIVVLQQRLQEAQVLREKARQELSQVAQEKLNLQGQVVDHLHDLRSARAKVEQASQNIAVRESLQGELQRLQETIDDLKAQLATAAESAVEIEAKHESETTNYKIKLEMMEREKDAVLDRMAESQEAELERLRTQLLFSHEEELILLREDLRRESQLNAENLLNEASIRHGRALEELRNAYKDERDELLHQIFALKDDLKMALHSSKAEELVVQLKELQVEVEELRKGGEERVRMEREIQMLLKKNELLENQSKEQEKSWDNKWRKQESEKRILMETNNAMKEEVESKMEKIQSFMTENEQKQQQVVELQEEIEKQRNTFSFAEKNFEVNYQELKEEYMCLVEVKAQLEERILKETLVYESKLASLQSQIQELRENKDTNKMEDKSKDNGGASIEKYTTELMEKLKVALAEKEELAMRLSQVTEQLTVTEGELDELEGELSQVRRENKKVIAQNENLEEELERERETLKERKGERELQGQREEGGRVIVQMSVEFAQQSELARITKSAHETTSAMQTQSEEDEAGLEEEQQTPRSSLTKGISLEEMQRRFVEEKERLEKELEERTAELHGIKEQLRRRGPGSEQVSIGGFLDSLICTVACVHCLFGVTTPRLALVAKMNLLRKANESLRQVLSDVLKTTAAAEETIGRHVEGLLVPPSSSQRPTWQRAAGEPFRPATGAAEGSLSSSKTGAGDVSVWSGETETDKGLELSQQMMTDCHSLLPGAELQLENEEYLMNISSRLQAAVEKLLVAITETTNQLEHAQVTQTELMRESFHHNQEIGDLLRRQEDLQERLGEEGRTREQLALELHRAEGLIDGYTGERAALEEQVRQKEELQLSLEQELQVTSSRLHELEQERLQMQEEREILSRQQDAMREHAGPRELHLLEETEKLMAEKVEVQRQAEKESLGLLHQVKTLEAELEEQVNRVIELEHARKTETGDLLQQIQALEKQLEKNRRFLDEQAIDREHERDVFQQEILKLEQQLKNSQKQQPGSEQRSREVDQLTQQLREKADWCSELLLASEQLQREVGERNEEIDKLEGRIRELEQALLASTETVEDKRQDVSVSGPGDSSLEAQLQTEREALDRKEKEISNLEEQLEQFREELENKSEEVQQLHMQLEIQRKELSTQQQDLETKDSLLQVTGQHTARLEKDREIALLNEQMAKLQLTETAPDNKEINVRDERLRDLESQVECMRSEQQRLKRNSEEELEQLNAVIDKFQEELANIERKQFSETEEELKRQLESQVGGPSKEEYDEMKQKMDLATLELDTIKAEHCSLLERYRCLQESRLALAESEKELSDDIAMELQDALREKTAAFVVVQAQIQALEQNATSRVKELSLRVQKLEACVAERDSELTRCRFLVERAQDDADDLQRKVQDLEDKLRERVATALVSQAQLGAIQQQAKESVHQNPRGQMEVPDFGFAGMSRAVEIQGAKHGPTRKVVLLTEKLRELEVGLSGMQKDQELQKQLLSSSEEEVLEYEKRLVLLIDLLNQMRTTKPGERQRTFPATEVVASLEGDGASTSELLQELQEVRDEAAATKGYLNSFKECSEKLQTELQVRDLSIAQLKEEQQQLRVALAKSPESPSPLSPVSPSQSPSLDQRQQTFSSQTSGQPRSVSEEEEVEEMIGEYQDNIVQMQELHAAEILDMEARHIAESEALKRDNQILEEECKALKTVIEKLQRSHEVSPLDDIKSNFLSDASSEWSQRTGYDLPNLQQEFRTTPEGARKETDDALPDRIKNLLREVHQEGMQVLSLSALPIPEGEADPASLFHHSQGWPNEREALLATVESLKALITQIQTHSRETQTPGSADWRGELLGAVQQVFVRERSVLKSAAYARLDLLDTSDAIIHLNQLEHRLAEQVTEKRYAMGMLQTADRSSLLTEVRQLRAQERGGIPEPHILLQADGALEELKGELAQTKLELETTLKAQYKHLKELDTVRTEMSQKAAEVDTLADRLADEQKKARELQWAFEKEKCKSDKKEELEREELEDLKLALEEQQSLVAQLTSTLGQERQSSSQLSLQAEQERSRLQTQASQLHVQLVSERARAQELSSALGREKEHRHHGSSWRENPEGEVARKGEDEVVGGAMSSEGLLEGLQRELDKKHAQVDSLFLQQVWLVSTDISSLLCLQNTALVAGGQSSSLTERLLRQNAELTGFVSRLTEEKNDLRNQTLRLEDELRRYRQAGLGSGGSSRKGGVDKQQEAASVLFSSEREAWTRERSRLEKVLRLAQAEVTRLREIRTESLRDMTGPEADNSTLTKIYGKYLRSESFRKALIYQKKYLLLLLGGFQECEEATLLIIARMGSRPSHCSLESLTQSRRGLTRFRSAVRVSIALSRMRFLVKRWHKTTGMSSITSVNVNRNGLGQSTGNEVRTDSPYLQPGSVEVYGERRGASPRSALSSAQHRFHMAGDSGPLTCSHLQNYDPDRALTDYISRLEALQRRLGSVQSGSSSYAQLHFGIKR</sequence>
<feature type="region of interest" description="Disordered" evidence="7">
    <location>
        <begin position="905"/>
        <end position="944"/>
    </location>
</feature>
<dbReference type="Ensembl" id="ENSSTUT00000103544.1">
    <property type="protein sequence ID" value="ENSSTUP00000096404.1"/>
    <property type="gene ID" value="ENSSTUG00000043346.1"/>
</dbReference>
<keyword evidence="3" id="KW-0597">Phosphoprotein</keyword>
<reference evidence="9" key="1">
    <citation type="submission" date="2025-08" db="UniProtKB">
        <authorList>
            <consortium name="Ensembl"/>
        </authorList>
    </citation>
    <scope>IDENTIFICATION</scope>
</reference>
<dbReference type="GO" id="GO:0005813">
    <property type="term" value="C:centrosome"/>
    <property type="evidence" value="ECO:0007669"/>
    <property type="project" value="UniProtKB-SubCell"/>
</dbReference>
<evidence type="ECO:0000256" key="3">
    <source>
        <dbReference type="ARBA" id="ARBA00022553"/>
    </source>
</evidence>
<feature type="region of interest" description="Disordered" evidence="7">
    <location>
        <begin position="1386"/>
        <end position="1405"/>
    </location>
</feature>
<accession>A0A674DLI1</accession>
<evidence type="ECO:0000313" key="10">
    <source>
        <dbReference type="Proteomes" id="UP000472277"/>
    </source>
</evidence>
<keyword evidence="2" id="KW-0963">Cytoplasm</keyword>
<dbReference type="GO" id="GO:0007165">
    <property type="term" value="P:signal transduction"/>
    <property type="evidence" value="ECO:0007669"/>
    <property type="project" value="InterPro"/>
</dbReference>
<reference evidence="9" key="2">
    <citation type="submission" date="2025-09" db="UniProtKB">
        <authorList>
            <consortium name="Ensembl"/>
        </authorList>
    </citation>
    <scope>IDENTIFICATION</scope>
</reference>
<organism evidence="9 10">
    <name type="scientific">Salmo trutta</name>
    <name type="common">Brown trout</name>
    <dbReference type="NCBI Taxonomy" id="8032"/>
    <lineage>
        <taxon>Eukaryota</taxon>
        <taxon>Metazoa</taxon>
        <taxon>Chordata</taxon>
        <taxon>Craniata</taxon>
        <taxon>Vertebrata</taxon>
        <taxon>Euteleostomi</taxon>
        <taxon>Actinopterygii</taxon>
        <taxon>Neopterygii</taxon>
        <taxon>Teleostei</taxon>
        <taxon>Protacanthopterygii</taxon>
        <taxon>Salmoniformes</taxon>
        <taxon>Salmonidae</taxon>
        <taxon>Salmoninae</taxon>
        <taxon>Salmo</taxon>
    </lineage>
</organism>
<proteinExistence type="predicted"/>
<evidence type="ECO:0000256" key="6">
    <source>
        <dbReference type="SAM" id="Coils"/>
    </source>
</evidence>
<feature type="coiled-coil region" evidence="6">
    <location>
        <begin position="2568"/>
        <end position="2595"/>
    </location>
</feature>
<evidence type="ECO:0000256" key="1">
    <source>
        <dbReference type="ARBA" id="ARBA00004300"/>
    </source>
</evidence>
<dbReference type="GeneTree" id="ENSGT00730000110871"/>
<keyword evidence="10" id="KW-1185">Reference proteome</keyword>
<dbReference type="Proteomes" id="UP000472277">
    <property type="component" value="Chromosome 34"/>
</dbReference>
<dbReference type="PANTHER" id="PTHR44981">
    <property type="entry name" value="PERICENTRIN-LIKE PROTEIN, ISOFORM F"/>
    <property type="match status" value="1"/>
</dbReference>
<feature type="coiled-coil region" evidence="6">
    <location>
        <begin position="70"/>
        <end position="147"/>
    </location>
</feature>
<feature type="coiled-coil region" evidence="6">
    <location>
        <begin position="462"/>
        <end position="543"/>
    </location>
</feature>
<feature type="region of interest" description="Disordered" evidence="7">
    <location>
        <begin position="1"/>
        <end position="25"/>
    </location>
</feature>
<comment type="subcellular location">
    <subcellularLocation>
        <location evidence="1">Cytoplasm</location>
        <location evidence="1">Cytoskeleton</location>
        <location evidence="1">Microtubule organizing center</location>
        <location evidence="1">Centrosome</location>
    </subcellularLocation>
</comment>
<dbReference type="GO" id="GO:0060090">
    <property type="term" value="F:molecular adaptor activity"/>
    <property type="evidence" value="ECO:0007669"/>
    <property type="project" value="InterPro"/>
</dbReference>
<keyword evidence="5" id="KW-0206">Cytoskeleton</keyword>
<dbReference type="InterPro" id="IPR028745">
    <property type="entry name" value="AKAP9/Pericentrin"/>
</dbReference>
<feature type="region of interest" description="Disordered" evidence="7">
    <location>
        <begin position="1982"/>
        <end position="2032"/>
    </location>
</feature>
<name>A0A674DLI1_SALTR</name>
<feature type="region of interest" description="Disordered" evidence="7">
    <location>
        <begin position="2459"/>
        <end position="2486"/>
    </location>
</feature>
<dbReference type="PANTHER" id="PTHR44981:SF1">
    <property type="entry name" value="A-KINASE ANCHOR PROTEIN 9"/>
    <property type="match status" value="1"/>
</dbReference>
<feature type="coiled-coil region" evidence="6">
    <location>
        <begin position="2623"/>
        <end position="2650"/>
    </location>
</feature>
<feature type="coiled-coil region" evidence="6">
    <location>
        <begin position="176"/>
        <end position="224"/>
    </location>
</feature>
<feature type="coiled-coil region" evidence="6">
    <location>
        <begin position="365"/>
        <end position="437"/>
    </location>
</feature>
<evidence type="ECO:0000256" key="2">
    <source>
        <dbReference type="ARBA" id="ARBA00022490"/>
    </source>
</evidence>
<evidence type="ECO:0000256" key="7">
    <source>
        <dbReference type="SAM" id="MobiDB-lite"/>
    </source>
</evidence>
<evidence type="ECO:0000256" key="4">
    <source>
        <dbReference type="ARBA" id="ARBA00023054"/>
    </source>
</evidence>
<evidence type="ECO:0000313" key="9">
    <source>
        <dbReference type="Ensembl" id="ENSSTUP00000096404.1"/>
    </source>
</evidence>
<feature type="region of interest" description="Disordered" evidence="7">
    <location>
        <begin position="1054"/>
        <end position="1099"/>
    </location>
</feature>
<feature type="region of interest" description="Disordered" evidence="7">
    <location>
        <begin position="858"/>
        <end position="884"/>
    </location>
</feature>
<protein>
    <recommendedName>
        <fullName evidence="8">Pericentrin/AKAP-450 centrosomal targeting domain-containing protein</fullName>
    </recommendedName>
</protein>
<feature type="coiled-coil region" evidence="6">
    <location>
        <begin position="1768"/>
        <end position="1795"/>
    </location>
</feature>
<feature type="compositionally biased region" description="Low complexity" evidence="7">
    <location>
        <begin position="2420"/>
        <end position="2432"/>
    </location>
</feature>
<feature type="region of interest" description="Disordered" evidence="7">
    <location>
        <begin position="2415"/>
        <end position="2436"/>
    </location>
</feature>
<dbReference type="InParanoid" id="A0A674DLI1"/>